<comment type="cofactor">
    <cofactor evidence="1">
        <name>FMN</name>
        <dbReference type="ChEBI" id="CHEBI:58210"/>
    </cofactor>
</comment>
<dbReference type="InterPro" id="IPR013785">
    <property type="entry name" value="Aldolase_TIM"/>
</dbReference>
<evidence type="ECO:0000313" key="4">
    <source>
        <dbReference type="EMBL" id="WAH36183.1"/>
    </source>
</evidence>
<keyword evidence="2" id="KW-0560">Oxidoreductase</keyword>
<dbReference type="EMBL" id="CP104064">
    <property type="protein sequence ID" value="WAH36183.1"/>
    <property type="molecule type" value="Genomic_DNA"/>
</dbReference>
<evidence type="ECO:0000259" key="3">
    <source>
        <dbReference type="PROSITE" id="PS51349"/>
    </source>
</evidence>
<dbReference type="InterPro" id="IPR037396">
    <property type="entry name" value="FMN_HAD"/>
</dbReference>
<dbReference type="Gene3D" id="3.20.20.70">
    <property type="entry name" value="Aldolase class I"/>
    <property type="match status" value="1"/>
</dbReference>
<name>A0ABY6Z0X3_9BACL</name>
<dbReference type="SUPFAM" id="SSF51395">
    <property type="entry name" value="FMN-linked oxidoreductases"/>
    <property type="match status" value="1"/>
</dbReference>
<proteinExistence type="predicted"/>
<evidence type="ECO:0000256" key="1">
    <source>
        <dbReference type="ARBA" id="ARBA00001917"/>
    </source>
</evidence>
<organism evidence="4 5">
    <name type="scientific">Alicyclobacillus dauci</name>
    <dbReference type="NCBI Taxonomy" id="1475485"/>
    <lineage>
        <taxon>Bacteria</taxon>
        <taxon>Bacillati</taxon>
        <taxon>Bacillota</taxon>
        <taxon>Bacilli</taxon>
        <taxon>Bacillales</taxon>
        <taxon>Alicyclobacillaceae</taxon>
        <taxon>Alicyclobacillus</taxon>
    </lineage>
</organism>
<evidence type="ECO:0000313" key="5">
    <source>
        <dbReference type="Proteomes" id="UP001164803"/>
    </source>
</evidence>
<gene>
    <name evidence="4" type="ORF">NZD86_18345</name>
</gene>
<dbReference type="PANTHER" id="PTHR10578">
    <property type="entry name" value="S -2-HYDROXY-ACID OXIDASE-RELATED"/>
    <property type="match status" value="1"/>
</dbReference>
<sequence length="191" mass="21408">MSQYGFDAQLRMYTQSLQGKSHWEWPVSLDDWRQSAKERLTAQAWGYVEGGAGLEDTMAENRRAFGRYLIRSRMLNNVADRDLSVDILGQTYDVPFMLAPLGVQSIIYRDGELASAKAAADAGVPYILSTVSSVTMETVAEAMGSATRWFQLYPGRDPNIIQSFLDRAERAGYSGWWSRSTRRCSGGGRRT</sequence>
<evidence type="ECO:0000256" key="2">
    <source>
        <dbReference type="ARBA" id="ARBA00023002"/>
    </source>
</evidence>
<dbReference type="InterPro" id="IPR000262">
    <property type="entry name" value="FMN-dep_DH"/>
</dbReference>
<keyword evidence="5" id="KW-1185">Reference proteome</keyword>
<feature type="domain" description="FMN hydroxy acid dehydrogenase" evidence="3">
    <location>
        <begin position="21"/>
        <end position="191"/>
    </location>
</feature>
<dbReference type="Proteomes" id="UP001164803">
    <property type="component" value="Chromosome"/>
</dbReference>
<reference evidence="4" key="1">
    <citation type="submission" date="2022-08" db="EMBL/GenBank/DDBJ databases">
        <title>Alicyclobacillus dauci DSM2870, complete genome.</title>
        <authorList>
            <person name="Wang Q."/>
            <person name="Cai R."/>
            <person name="Wang Z."/>
        </authorList>
    </citation>
    <scope>NUCLEOTIDE SEQUENCE</scope>
    <source>
        <strain evidence="4">DSM 28700</strain>
    </source>
</reference>
<dbReference type="PANTHER" id="PTHR10578:SF143">
    <property type="entry name" value="FMN-DEPENDENT ALPHA-HYDROXY ACID DEHYDROGENASE PB1A11.03"/>
    <property type="match status" value="1"/>
</dbReference>
<accession>A0ABY6Z0X3</accession>
<protein>
    <submittedName>
        <fullName evidence="4">Alpha-hydroxy-acid oxidizing protein</fullName>
    </submittedName>
</protein>
<dbReference type="Pfam" id="PF01070">
    <property type="entry name" value="FMN_dh"/>
    <property type="match status" value="1"/>
</dbReference>
<dbReference type="PROSITE" id="PS51349">
    <property type="entry name" value="FMN_HYDROXY_ACID_DH_2"/>
    <property type="match status" value="1"/>
</dbReference>